<gene>
    <name evidence="4" type="ORF">RY831_05090</name>
</gene>
<reference evidence="4 5" key="1">
    <citation type="submission" date="2023-10" db="EMBL/GenBank/DDBJ databases">
        <title>Noviherbaspirillum sp. CPCC 100848 genome assembly.</title>
        <authorList>
            <person name="Li X.Y."/>
            <person name="Fang X.M."/>
        </authorList>
    </citation>
    <scope>NUCLEOTIDE SEQUENCE [LARGE SCALE GENOMIC DNA]</scope>
    <source>
        <strain evidence="4 5">CPCC 100848</strain>
    </source>
</reference>
<dbReference type="PANTHER" id="PTHR34069">
    <property type="entry name" value="3-OXOACYL-[ACYL-CARRIER-PROTEIN] SYNTHASE 3"/>
    <property type="match status" value="1"/>
</dbReference>
<sequence>MQDKESSTISLTGPAIGLRGIAYYVGDSVPIEELSCMANDAALLERFKAAYFCNFSRSNISLPEQAVLSAQATLRKCGMQAGDIDAVVIGFSELREWTAYPEQLTSVILEGLGMNNIPVVGVTLAGCANVTSALRIARNMVIVDGYRNVLVVETNLLRNDSRRLSGAAPGQTPDNVFGDGAVSFVVTSDIDTADFDLLAMDQIVSFPEGDNITMQQEIATSTAASLRVIKRAIAHAGLAWEQINCVLLNNLNVVMMAGLLRLYGFTKTDFYIDNILRYGHVWSADGFINLHDYCEKKAPAAGTHFLLIGHGSTYYSATICRKRDRVHGAEQPGVKAINE</sequence>
<accession>A0ABU6J4F2</accession>
<keyword evidence="2" id="KW-0012">Acyltransferase</keyword>
<dbReference type="Proteomes" id="UP001352263">
    <property type="component" value="Unassembled WGS sequence"/>
</dbReference>
<evidence type="ECO:0000313" key="5">
    <source>
        <dbReference type="Proteomes" id="UP001352263"/>
    </source>
</evidence>
<evidence type="ECO:0000313" key="4">
    <source>
        <dbReference type="EMBL" id="MEC4718511.1"/>
    </source>
</evidence>
<dbReference type="Pfam" id="PF08541">
    <property type="entry name" value="ACP_syn_III_C"/>
    <property type="match status" value="1"/>
</dbReference>
<dbReference type="InterPro" id="IPR016039">
    <property type="entry name" value="Thiolase-like"/>
</dbReference>
<name>A0ABU6J4F2_9BURK</name>
<dbReference type="EMBL" id="JAWIIV010000003">
    <property type="protein sequence ID" value="MEC4718511.1"/>
    <property type="molecule type" value="Genomic_DNA"/>
</dbReference>
<dbReference type="SUPFAM" id="SSF53901">
    <property type="entry name" value="Thiolase-like"/>
    <property type="match status" value="1"/>
</dbReference>
<dbReference type="PANTHER" id="PTHR34069:SF2">
    <property type="entry name" value="BETA-KETOACYL-[ACYL-CARRIER-PROTEIN] SYNTHASE III"/>
    <property type="match status" value="1"/>
</dbReference>
<keyword evidence="1" id="KW-0808">Transferase</keyword>
<organism evidence="4 5">
    <name type="scientific">Noviherbaspirillum album</name>
    <dbReference type="NCBI Taxonomy" id="3080276"/>
    <lineage>
        <taxon>Bacteria</taxon>
        <taxon>Pseudomonadati</taxon>
        <taxon>Pseudomonadota</taxon>
        <taxon>Betaproteobacteria</taxon>
        <taxon>Burkholderiales</taxon>
        <taxon>Oxalobacteraceae</taxon>
        <taxon>Noviherbaspirillum</taxon>
    </lineage>
</organism>
<evidence type="ECO:0000259" key="3">
    <source>
        <dbReference type="Pfam" id="PF08541"/>
    </source>
</evidence>
<proteinExistence type="predicted"/>
<protein>
    <submittedName>
        <fullName evidence="4">3-oxoacyl-[acyl-carrier-protein] synthase III C-terminal domain-containing protein</fullName>
    </submittedName>
</protein>
<comment type="caution">
    <text evidence="4">The sequence shown here is derived from an EMBL/GenBank/DDBJ whole genome shotgun (WGS) entry which is preliminary data.</text>
</comment>
<feature type="domain" description="Beta-ketoacyl-[acyl-carrier-protein] synthase III C-terminal" evidence="3">
    <location>
        <begin position="234"/>
        <end position="314"/>
    </location>
</feature>
<dbReference type="RefSeq" id="WP_326505247.1">
    <property type="nucleotide sequence ID" value="NZ_JAWIIV010000003.1"/>
</dbReference>
<dbReference type="Gene3D" id="3.40.47.10">
    <property type="match status" value="2"/>
</dbReference>
<keyword evidence="5" id="KW-1185">Reference proteome</keyword>
<dbReference type="InterPro" id="IPR013747">
    <property type="entry name" value="ACP_syn_III_C"/>
</dbReference>
<evidence type="ECO:0000256" key="2">
    <source>
        <dbReference type="ARBA" id="ARBA00023315"/>
    </source>
</evidence>
<evidence type="ECO:0000256" key="1">
    <source>
        <dbReference type="ARBA" id="ARBA00022679"/>
    </source>
</evidence>